<dbReference type="PANTHER" id="PTHR37953">
    <property type="entry name" value="UPF0127 PROTEIN MJ1496"/>
    <property type="match status" value="1"/>
</dbReference>
<dbReference type="Gene3D" id="2.60.120.1140">
    <property type="entry name" value="Protein of unknown function DUF192"/>
    <property type="match status" value="1"/>
</dbReference>
<evidence type="ECO:0000256" key="1">
    <source>
        <dbReference type="SAM" id="Phobius"/>
    </source>
</evidence>
<dbReference type="Proteomes" id="UP000176741">
    <property type="component" value="Unassembled WGS sequence"/>
</dbReference>
<feature type="transmembrane region" description="Helical" evidence="1">
    <location>
        <begin position="9"/>
        <end position="27"/>
    </location>
</feature>
<dbReference type="Pfam" id="PF02643">
    <property type="entry name" value="DUF192"/>
    <property type="match status" value="1"/>
</dbReference>
<name>A0A1F7XWK9_9BACT</name>
<proteinExistence type="predicted"/>
<protein>
    <recommendedName>
        <fullName evidence="4">DUF192 domain-containing protein</fullName>
    </recommendedName>
</protein>
<dbReference type="PANTHER" id="PTHR37953:SF1">
    <property type="entry name" value="UPF0127 PROTEIN MJ1496"/>
    <property type="match status" value="1"/>
</dbReference>
<organism evidence="2 3">
    <name type="scientific">Candidatus Woesebacteria bacterium RIFCSPHIGHO2_01_FULL_38_26b</name>
    <dbReference type="NCBI Taxonomy" id="1802491"/>
    <lineage>
        <taxon>Bacteria</taxon>
        <taxon>Candidatus Woeseibacteriota</taxon>
    </lineage>
</organism>
<keyword evidence="1" id="KW-0472">Membrane</keyword>
<keyword evidence="1" id="KW-1133">Transmembrane helix</keyword>
<keyword evidence="1" id="KW-0812">Transmembrane</keyword>
<evidence type="ECO:0000313" key="2">
    <source>
        <dbReference type="EMBL" id="OGM19416.1"/>
    </source>
</evidence>
<dbReference type="AlphaFoldDB" id="A0A1F7XWK9"/>
<dbReference type="EMBL" id="MGGD01000069">
    <property type="protein sequence ID" value="OGM19416.1"/>
    <property type="molecule type" value="Genomic_DNA"/>
</dbReference>
<accession>A0A1F7XWK9</accession>
<dbReference type="InterPro" id="IPR003795">
    <property type="entry name" value="DUF192"/>
</dbReference>
<comment type="caution">
    <text evidence="2">The sequence shown here is derived from an EMBL/GenBank/DDBJ whole genome shotgun (WGS) entry which is preliminary data.</text>
</comment>
<gene>
    <name evidence="2" type="ORF">A2771_02915</name>
</gene>
<evidence type="ECO:0000313" key="3">
    <source>
        <dbReference type="Proteomes" id="UP000176741"/>
    </source>
</evidence>
<sequence length="171" mass="19126">MTFFKVKKTLLLFIGFIVIIFIGFIVWKGIGLSYRQKDLPPGGSVYNSVNIKIAGTEIPVFLALSEEEKRLGLSGRKSLPDNQGMLFVFDTKSYQTFWMKDMLIPIDIIWISDDIIVDISKNVPNPVPGTVQAQLPLYSSSKPANYVLEVNAGFSDKYSIKIGDKVDLSEI</sequence>
<evidence type="ECO:0008006" key="4">
    <source>
        <dbReference type="Google" id="ProtNLM"/>
    </source>
</evidence>
<reference evidence="2 3" key="1">
    <citation type="journal article" date="2016" name="Nat. Commun.">
        <title>Thousands of microbial genomes shed light on interconnected biogeochemical processes in an aquifer system.</title>
        <authorList>
            <person name="Anantharaman K."/>
            <person name="Brown C.T."/>
            <person name="Hug L.A."/>
            <person name="Sharon I."/>
            <person name="Castelle C.J."/>
            <person name="Probst A.J."/>
            <person name="Thomas B.C."/>
            <person name="Singh A."/>
            <person name="Wilkins M.J."/>
            <person name="Karaoz U."/>
            <person name="Brodie E.L."/>
            <person name="Williams K.H."/>
            <person name="Hubbard S.S."/>
            <person name="Banfield J.F."/>
        </authorList>
    </citation>
    <scope>NUCLEOTIDE SEQUENCE [LARGE SCALE GENOMIC DNA]</scope>
</reference>
<dbReference type="InterPro" id="IPR038695">
    <property type="entry name" value="Saro_0823-like_sf"/>
</dbReference>